<dbReference type="GO" id="GO:0031012">
    <property type="term" value="C:extracellular matrix"/>
    <property type="evidence" value="ECO:0007669"/>
    <property type="project" value="TreeGrafter"/>
</dbReference>
<dbReference type="AlphaFoldDB" id="A0A091V882"/>
<organism evidence="1 2">
    <name type="scientific">Opisthocomus hoazin</name>
    <name type="common">Hoatzin</name>
    <name type="synonym">Phasianus hoazin</name>
    <dbReference type="NCBI Taxonomy" id="30419"/>
    <lineage>
        <taxon>Eukaryota</taxon>
        <taxon>Metazoa</taxon>
        <taxon>Chordata</taxon>
        <taxon>Craniata</taxon>
        <taxon>Vertebrata</taxon>
        <taxon>Euteleostomi</taxon>
        <taxon>Archelosauria</taxon>
        <taxon>Archosauria</taxon>
        <taxon>Dinosauria</taxon>
        <taxon>Saurischia</taxon>
        <taxon>Theropoda</taxon>
        <taxon>Coelurosauria</taxon>
        <taxon>Aves</taxon>
        <taxon>Neognathae</taxon>
        <taxon>Neoaves</taxon>
        <taxon>Opisthocomiformes</taxon>
        <taxon>Opisthocomidae</taxon>
        <taxon>Opisthocomus</taxon>
    </lineage>
</organism>
<dbReference type="PhylomeDB" id="A0A091V882"/>
<dbReference type="EMBL" id="KK733789">
    <property type="protein sequence ID" value="KFQ99511.1"/>
    <property type="molecule type" value="Genomic_DNA"/>
</dbReference>
<evidence type="ECO:0000313" key="2">
    <source>
        <dbReference type="Proteomes" id="UP000053605"/>
    </source>
</evidence>
<keyword evidence="2" id="KW-1185">Reference proteome</keyword>
<protein>
    <submittedName>
        <fullName evidence="1">Uncharacterized protein</fullName>
    </submittedName>
</protein>
<accession>A0A091V882</accession>
<feature type="non-terminal residue" evidence="1">
    <location>
        <position position="187"/>
    </location>
</feature>
<dbReference type="PANTHER" id="PTHR33395:SF22">
    <property type="entry name" value="REVERSE TRANSCRIPTASE DOMAIN-CONTAINING PROTEIN"/>
    <property type="match status" value="1"/>
</dbReference>
<name>A0A091V882_OPIHO</name>
<proteinExistence type="predicted"/>
<dbReference type="PANTHER" id="PTHR33395">
    <property type="entry name" value="TRANSCRIPTASE, PUTATIVE-RELATED-RELATED"/>
    <property type="match status" value="1"/>
</dbReference>
<dbReference type="Proteomes" id="UP000053605">
    <property type="component" value="Unassembled WGS sequence"/>
</dbReference>
<sequence>IKTLDLRRADFALFKELLGGIPWARALEGRGVHECWSLFKQHFFHAQEQCIPLRKKFSKGGRRPAWLNKELLAEIRQKRKVHGMWKEGQATWEEYRNVVRACRDATRKAKAHLELKLARDVKNNKKGFFNYISSKRKARDNVGPLLNEAGVLVTEDAEKAELMNAFFASVFSAKTGPQESQAPEVRE</sequence>
<gene>
    <name evidence="1" type="ORF">N306_09292</name>
</gene>
<dbReference type="GO" id="GO:0007508">
    <property type="term" value="P:larval heart development"/>
    <property type="evidence" value="ECO:0007669"/>
    <property type="project" value="TreeGrafter"/>
</dbReference>
<dbReference type="GO" id="GO:0061343">
    <property type="term" value="P:cell adhesion involved in heart morphogenesis"/>
    <property type="evidence" value="ECO:0007669"/>
    <property type="project" value="TreeGrafter"/>
</dbReference>
<reference evidence="1 2" key="1">
    <citation type="submission" date="2014-04" db="EMBL/GenBank/DDBJ databases">
        <title>Genome evolution of avian class.</title>
        <authorList>
            <person name="Zhang G."/>
            <person name="Li C."/>
        </authorList>
    </citation>
    <scope>NUCLEOTIDE SEQUENCE [LARGE SCALE GENOMIC DNA]</scope>
    <source>
        <strain evidence="1">BGI_N306</strain>
    </source>
</reference>
<evidence type="ECO:0000313" key="1">
    <source>
        <dbReference type="EMBL" id="KFQ99511.1"/>
    </source>
</evidence>
<feature type="non-terminal residue" evidence="1">
    <location>
        <position position="1"/>
    </location>
</feature>